<accession>A0A067CXV2</accession>
<dbReference type="VEuPathDB" id="FungiDB:SPRG_01359"/>
<protein>
    <submittedName>
        <fullName evidence="1">Uncharacterized protein</fullName>
    </submittedName>
</protein>
<dbReference type="EMBL" id="KK583191">
    <property type="protein sequence ID" value="KDO34085.1"/>
    <property type="molecule type" value="Genomic_DNA"/>
</dbReference>
<dbReference type="OrthoDB" id="444255at2759"/>
<dbReference type="AlphaFoldDB" id="A0A067CXV2"/>
<dbReference type="GeneID" id="24123955"/>
<dbReference type="RefSeq" id="XP_012194969.1">
    <property type="nucleotide sequence ID" value="XM_012339579.1"/>
</dbReference>
<sequence>MPTPAPTLMPSPAPVVSDSNGNVYPIDPSGKVACAVLNMNHLVEEYVDKTECYSVAERRARIRMLLLEAARALEYQKIEYWLDSSSLAGAVRERDVSPDDVDAAIGLTQASMDQLRHSRLITLHPRYALFLKDSPHYRDGPFPYPSGRFVDTQTGLYTNIFEFFPSRQPASAPISIATGTLGAELMPLTKGNVTEMLGPVVSPRTSACKYCADGGHFNVLTDWVFPLQPCSIDGTDVVCPARSDKYLTLMYGDMYMDE</sequence>
<organism evidence="1 2">
    <name type="scientific">Saprolegnia parasitica (strain CBS 223.65)</name>
    <dbReference type="NCBI Taxonomy" id="695850"/>
    <lineage>
        <taxon>Eukaryota</taxon>
        <taxon>Sar</taxon>
        <taxon>Stramenopiles</taxon>
        <taxon>Oomycota</taxon>
        <taxon>Saprolegniomycetes</taxon>
        <taxon>Saprolegniales</taxon>
        <taxon>Saprolegniaceae</taxon>
        <taxon>Saprolegnia</taxon>
    </lineage>
</organism>
<dbReference type="STRING" id="695850.A0A067CXV2"/>
<reference evidence="1 2" key="1">
    <citation type="journal article" date="2013" name="PLoS Genet.">
        <title>Distinctive expansion of potential virulence genes in the genome of the oomycete fish pathogen Saprolegnia parasitica.</title>
        <authorList>
            <person name="Jiang R.H."/>
            <person name="de Bruijn I."/>
            <person name="Haas B.J."/>
            <person name="Belmonte R."/>
            <person name="Lobach L."/>
            <person name="Christie J."/>
            <person name="van den Ackerveken G."/>
            <person name="Bottin A."/>
            <person name="Bulone V."/>
            <person name="Diaz-Moreno S.M."/>
            <person name="Dumas B."/>
            <person name="Fan L."/>
            <person name="Gaulin E."/>
            <person name="Govers F."/>
            <person name="Grenville-Briggs L.J."/>
            <person name="Horner N.R."/>
            <person name="Levin J.Z."/>
            <person name="Mammella M."/>
            <person name="Meijer H.J."/>
            <person name="Morris P."/>
            <person name="Nusbaum C."/>
            <person name="Oome S."/>
            <person name="Phillips A.J."/>
            <person name="van Rooyen D."/>
            <person name="Rzeszutek E."/>
            <person name="Saraiva M."/>
            <person name="Secombes C.J."/>
            <person name="Seidl M.F."/>
            <person name="Snel B."/>
            <person name="Stassen J.H."/>
            <person name="Sykes S."/>
            <person name="Tripathy S."/>
            <person name="van den Berg H."/>
            <person name="Vega-Arreguin J.C."/>
            <person name="Wawra S."/>
            <person name="Young S.K."/>
            <person name="Zeng Q."/>
            <person name="Dieguez-Uribeondo J."/>
            <person name="Russ C."/>
            <person name="Tyler B.M."/>
            <person name="van West P."/>
        </authorList>
    </citation>
    <scope>NUCLEOTIDE SEQUENCE [LARGE SCALE GENOMIC DNA]</scope>
    <source>
        <strain evidence="1 2">CBS 223.65</strain>
    </source>
</reference>
<evidence type="ECO:0000313" key="2">
    <source>
        <dbReference type="Proteomes" id="UP000030745"/>
    </source>
</evidence>
<name>A0A067CXV2_SAPPC</name>
<dbReference type="PANTHER" id="PTHR43404">
    <property type="entry name" value="LIPOPOLYSACCHARIDE CHOLINEPHOSPHOTRANSFERASE LICD"/>
    <property type="match status" value="1"/>
</dbReference>
<dbReference type="PANTHER" id="PTHR43404:SF1">
    <property type="entry name" value="MNN4P"/>
    <property type="match status" value="1"/>
</dbReference>
<dbReference type="OMA" id="RTSACKY"/>
<evidence type="ECO:0000313" key="1">
    <source>
        <dbReference type="EMBL" id="KDO34085.1"/>
    </source>
</evidence>
<keyword evidence="2" id="KW-1185">Reference proteome</keyword>
<dbReference type="Proteomes" id="UP000030745">
    <property type="component" value="Unassembled WGS sequence"/>
</dbReference>
<dbReference type="KEGG" id="spar:SPRG_01359"/>
<gene>
    <name evidence="1" type="ORF">SPRG_01359</name>
</gene>
<dbReference type="InterPro" id="IPR052942">
    <property type="entry name" value="LPS_cholinephosphotransferase"/>
</dbReference>
<proteinExistence type="predicted"/>